<feature type="region of interest" description="Disordered" evidence="1">
    <location>
        <begin position="208"/>
        <end position="227"/>
    </location>
</feature>
<evidence type="ECO:0000313" key="2">
    <source>
        <dbReference type="EMBL" id="QXE22055.1"/>
    </source>
</evidence>
<proteinExistence type="predicted"/>
<organism evidence="2 3">
    <name type="scientific">Richelia sinica FACHB-800</name>
    <dbReference type="NCBI Taxonomy" id="1357546"/>
    <lineage>
        <taxon>Bacteria</taxon>
        <taxon>Bacillati</taxon>
        <taxon>Cyanobacteriota</taxon>
        <taxon>Cyanophyceae</taxon>
        <taxon>Nostocales</taxon>
        <taxon>Nostocaceae</taxon>
        <taxon>Richelia</taxon>
    </lineage>
</organism>
<accession>A0A975T508</accession>
<dbReference type="Proteomes" id="UP000683511">
    <property type="component" value="Chromosome"/>
</dbReference>
<sequence>MLVQDISIPVINVQNRDYEQELQDYVQHLYGDIPITPCPFTKAEIEALEEQNELLVYLPAKMTMKQLCQQFGIRANVDFDNESLIKNTMVSENQWFIASASKTPELMYQTGLAAKRIYEDEGLHGMDFRRYLAFAATFKYKFGVFPDQTYWTFLVSGSYDRSGISIVGFDARGVLNHHGWMRNFKAKFLGSRYIVIAPRLEVVPETETLPRAQRGRRGTAGKEADME</sequence>
<dbReference type="EMBL" id="CP021056">
    <property type="protein sequence ID" value="QXE22055.1"/>
    <property type="molecule type" value="Genomic_DNA"/>
</dbReference>
<reference evidence="2" key="1">
    <citation type="submission" date="2017-04" db="EMBL/GenBank/DDBJ databases">
        <title>Genome deletions in a multicellular cyanobacterial endosymbiont for morphological adaptation in marine diatoms.</title>
        <authorList>
            <person name="Wang Y."/>
            <person name="Gao H."/>
            <person name="Li R."/>
            <person name="Xu X."/>
        </authorList>
    </citation>
    <scope>NUCLEOTIDE SEQUENCE</scope>
    <source>
        <strain evidence="2">FACHB 800</strain>
    </source>
</reference>
<evidence type="ECO:0000313" key="3">
    <source>
        <dbReference type="Proteomes" id="UP000683511"/>
    </source>
</evidence>
<dbReference type="RefSeq" id="WP_190601199.1">
    <property type="nucleotide sequence ID" value="NZ_CP021056.1"/>
</dbReference>
<protein>
    <submittedName>
        <fullName evidence="2">Uncharacterized protein</fullName>
    </submittedName>
</protein>
<gene>
    <name evidence="2" type="ORF">B6N60_00735</name>
</gene>
<dbReference type="AlphaFoldDB" id="A0A975T508"/>
<keyword evidence="3" id="KW-1185">Reference proteome</keyword>
<dbReference type="KEGG" id="rsin:B6N60_00735"/>
<evidence type="ECO:0000256" key="1">
    <source>
        <dbReference type="SAM" id="MobiDB-lite"/>
    </source>
</evidence>
<name>A0A975T508_9NOST</name>